<feature type="compositionally biased region" description="Polar residues" evidence="7">
    <location>
        <begin position="723"/>
        <end position="737"/>
    </location>
</feature>
<evidence type="ECO:0000313" key="11">
    <source>
        <dbReference type="Proteomes" id="UP001215598"/>
    </source>
</evidence>
<feature type="compositionally biased region" description="Polar residues" evidence="7">
    <location>
        <begin position="206"/>
        <end position="216"/>
    </location>
</feature>
<sequence>MNPPRRISGSVPGVLDPQQPFRLLRRPSSTLSFATFDPRVASTDHAWDLRSLSLNEELYRPKRVVIETTCAGESSWRFVPKARCDEGVRDEGQWPRVIEICGQLVECSQDQWDIYKLDPAYDCYVRAPPQVTIISETLQQPREPPQPLGKHRMSSAEPCPEMPPAKTPRLEEDVADMIVDDEGLPGIKAPGDRAKKYREEEPPTRNAVNYSPTNQAKRTRTFSPGAAKRDLEARRLEREKQKRERRERELNLRKQERYQHFLHEVYSELPEHGGPNNDDEGDAAAAEQDAEAERLASIAESRRKLAELEADRPLWEQEAKKREKLEKEQQEAQRARLAERRVAEVRKAEEERRATVERERQQSQAKEEVRIRGSEERARRERERRQRNERWAYGPWTTQRALERYKTLCDIFDSTKFSAEDPLTFDAVPWPHSALSFSVEDIDWASVEGFFNAVKPHMRPQDFLSFVEKSHRRFHPDRWRSRGLLKSVADETERGCLEVGTCMRVQLRILANQIASCQYGCTGAYSSMAGPHWFSESHVHSLSPNLPIQDASQSPSAVTEPPAVTRAPNSAGLVIERPGSTVPPILQHPVVRAPVPIPAPQPAPPLVTHNVSLYSQIMTFFGYGRRASHERKLLVSLWYNLTWGLTQVRHSSVKYADEARTQTQHTVPGENEWDACDRPLGAWCCIYVVRVVFSSSLTYWGWRRDLKTHANTQDAESAPDRQPQPTNATPHPQSPAQGSAAPVQGSGAPSAGSNPEVPPLPHTMLYSRLSILSSLITLSWFLTAHILEYTSIHTCRFSSPHLWWLTFGILCIMYLVVLEVVILGFVVFIIAPIVFLFWNIFLMCLGRHPMQNPTMIRPDVAKLSPSVVDRIPLVIYIPPPPDAWRDRVGAIPIPQAVYSYPPQLPPSPSKPKRRFKFLRRRRGNKDAPAGDIPERSPQQPGEPQTWQDHWEHTGYPFVVLEGNRAACAVCLMDFEEPKRIAGVDPVPADAPTHAEASTPSTPAIEEVPVEASDPPSGTENQLKLEDAGEGAVPLRLLACGHVFHKTCLDPWLTDVSGRCPVCQRAVELPAKPNKKHRT</sequence>
<keyword evidence="8" id="KW-1133">Transmembrane helix</keyword>
<dbReference type="InterPro" id="IPR024766">
    <property type="entry name" value="Znf_RING_H2"/>
</dbReference>
<dbReference type="AlphaFoldDB" id="A0AAD7P111"/>
<reference evidence="10" key="1">
    <citation type="submission" date="2023-03" db="EMBL/GenBank/DDBJ databases">
        <title>Massive genome expansion in bonnet fungi (Mycena s.s.) driven by repeated elements and novel gene families across ecological guilds.</title>
        <authorList>
            <consortium name="Lawrence Berkeley National Laboratory"/>
            <person name="Harder C.B."/>
            <person name="Miyauchi S."/>
            <person name="Viragh M."/>
            <person name="Kuo A."/>
            <person name="Thoen E."/>
            <person name="Andreopoulos B."/>
            <person name="Lu D."/>
            <person name="Skrede I."/>
            <person name="Drula E."/>
            <person name="Henrissat B."/>
            <person name="Morin E."/>
            <person name="Kohler A."/>
            <person name="Barry K."/>
            <person name="LaButti K."/>
            <person name="Morin E."/>
            <person name="Salamov A."/>
            <person name="Lipzen A."/>
            <person name="Mereny Z."/>
            <person name="Hegedus B."/>
            <person name="Baldrian P."/>
            <person name="Stursova M."/>
            <person name="Weitz H."/>
            <person name="Taylor A."/>
            <person name="Grigoriev I.V."/>
            <person name="Nagy L.G."/>
            <person name="Martin F."/>
            <person name="Kauserud H."/>
        </authorList>
    </citation>
    <scope>NUCLEOTIDE SEQUENCE</scope>
    <source>
        <strain evidence="10">CBHHK182m</strain>
    </source>
</reference>
<comment type="caution">
    <text evidence="10">The sequence shown here is derived from an EMBL/GenBank/DDBJ whole genome shotgun (WGS) entry which is preliminary data.</text>
</comment>
<dbReference type="EMBL" id="JARKIB010000003">
    <property type="protein sequence ID" value="KAJ7783189.1"/>
    <property type="molecule type" value="Genomic_DNA"/>
</dbReference>
<evidence type="ECO:0000256" key="4">
    <source>
        <dbReference type="ARBA" id="ARBA00022786"/>
    </source>
</evidence>
<name>A0AAD7P111_9AGAR</name>
<gene>
    <name evidence="10" type="ORF">B0H16DRAFT_1297585</name>
</gene>
<feature type="compositionally biased region" description="Acidic residues" evidence="7">
    <location>
        <begin position="173"/>
        <end position="183"/>
    </location>
</feature>
<dbReference type="CDD" id="cd16448">
    <property type="entry name" value="RING-H2"/>
    <property type="match status" value="1"/>
</dbReference>
<evidence type="ECO:0000256" key="7">
    <source>
        <dbReference type="SAM" id="MobiDB-lite"/>
    </source>
</evidence>
<dbReference type="InterPro" id="IPR001841">
    <property type="entry name" value="Znf_RING"/>
</dbReference>
<evidence type="ECO:0000256" key="2">
    <source>
        <dbReference type="ARBA" id="ARBA00022723"/>
    </source>
</evidence>
<comment type="pathway">
    <text evidence="1">Protein modification; protein ubiquitination.</text>
</comment>
<feature type="region of interest" description="Disordered" evidence="7">
    <location>
        <begin position="920"/>
        <end position="948"/>
    </location>
</feature>
<dbReference type="SUPFAM" id="SSF57850">
    <property type="entry name" value="RING/U-box"/>
    <property type="match status" value="1"/>
</dbReference>
<keyword evidence="5" id="KW-0862">Zinc</keyword>
<accession>A0AAD7P111</accession>
<evidence type="ECO:0000256" key="5">
    <source>
        <dbReference type="ARBA" id="ARBA00022833"/>
    </source>
</evidence>
<evidence type="ECO:0000256" key="8">
    <source>
        <dbReference type="SAM" id="Phobius"/>
    </source>
</evidence>
<feature type="domain" description="RING-type" evidence="9">
    <location>
        <begin position="967"/>
        <end position="1063"/>
    </location>
</feature>
<evidence type="ECO:0000259" key="9">
    <source>
        <dbReference type="PROSITE" id="PS50089"/>
    </source>
</evidence>
<feature type="region of interest" description="Disordered" evidence="7">
    <location>
        <begin position="710"/>
        <end position="755"/>
    </location>
</feature>
<keyword evidence="8" id="KW-0472">Membrane</keyword>
<feature type="transmembrane region" description="Helical" evidence="8">
    <location>
        <begin position="807"/>
        <end position="840"/>
    </location>
</feature>
<evidence type="ECO:0000256" key="3">
    <source>
        <dbReference type="ARBA" id="ARBA00022771"/>
    </source>
</evidence>
<dbReference type="GO" id="GO:0008270">
    <property type="term" value="F:zinc ion binding"/>
    <property type="evidence" value="ECO:0007669"/>
    <property type="project" value="UniProtKB-KW"/>
</dbReference>
<keyword evidence="2" id="KW-0479">Metal-binding</keyword>
<dbReference type="PANTHER" id="PTHR14155:SF627">
    <property type="entry name" value="OS06G0192800 PROTEIN"/>
    <property type="match status" value="1"/>
</dbReference>
<keyword evidence="4" id="KW-0833">Ubl conjugation pathway</keyword>
<dbReference type="SMART" id="SM00184">
    <property type="entry name" value="RING"/>
    <property type="match status" value="1"/>
</dbReference>
<protein>
    <recommendedName>
        <fullName evidence="9">RING-type domain-containing protein</fullName>
    </recommendedName>
</protein>
<dbReference type="InterPro" id="IPR053238">
    <property type="entry name" value="RING-H2_zinc_finger"/>
</dbReference>
<dbReference type="Gene3D" id="3.30.40.10">
    <property type="entry name" value="Zinc/RING finger domain, C3HC4 (zinc finger)"/>
    <property type="match status" value="1"/>
</dbReference>
<proteinExistence type="predicted"/>
<keyword evidence="11" id="KW-1185">Reference proteome</keyword>
<dbReference type="PROSITE" id="PS50089">
    <property type="entry name" value="ZF_RING_2"/>
    <property type="match status" value="1"/>
</dbReference>
<feature type="region of interest" description="Disordered" evidence="7">
    <location>
        <begin position="986"/>
        <end position="1022"/>
    </location>
</feature>
<feature type="compositionally biased region" description="Polar residues" evidence="7">
    <location>
        <begin position="936"/>
        <end position="947"/>
    </location>
</feature>
<organism evidence="10 11">
    <name type="scientific">Mycena metata</name>
    <dbReference type="NCBI Taxonomy" id="1033252"/>
    <lineage>
        <taxon>Eukaryota</taxon>
        <taxon>Fungi</taxon>
        <taxon>Dikarya</taxon>
        <taxon>Basidiomycota</taxon>
        <taxon>Agaricomycotina</taxon>
        <taxon>Agaricomycetes</taxon>
        <taxon>Agaricomycetidae</taxon>
        <taxon>Agaricales</taxon>
        <taxon>Marasmiineae</taxon>
        <taxon>Mycenaceae</taxon>
        <taxon>Mycena</taxon>
    </lineage>
</organism>
<dbReference type="InterPro" id="IPR013083">
    <property type="entry name" value="Znf_RING/FYVE/PHD"/>
</dbReference>
<feature type="region of interest" description="Disordered" evidence="7">
    <location>
        <begin position="348"/>
        <end position="382"/>
    </location>
</feature>
<feature type="region of interest" description="Disordered" evidence="7">
    <location>
        <begin position="136"/>
        <end position="252"/>
    </location>
</feature>
<keyword evidence="8" id="KW-0812">Transmembrane</keyword>
<feature type="compositionally biased region" description="Basic and acidic residues" evidence="7">
    <location>
        <begin position="227"/>
        <end position="252"/>
    </location>
</feature>
<feature type="compositionally biased region" description="Basic and acidic residues" evidence="7">
    <location>
        <begin position="190"/>
        <end position="203"/>
    </location>
</feature>
<feature type="region of interest" description="Disordered" evidence="7">
    <location>
        <begin position="268"/>
        <end position="294"/>
    </location>
</feature>
<evidence type="ECO:0000256" key="1">
    <source>
        <dbReference type="ARBA" id="ARBA00004906"/>
    </source>
</evidence>
<dbReference type="Pfam" id="PF12678">
    <property type="entry name" value="zf-rbx1"/>
    <property type="match status" value="1"/>
</dbReference>
<dbReference type="PANTHER" id="PTHR14155">
    <property type="entry name" value="RING FINGER DOMAIN-CONTAINING"/>
    <property type="match status" value="1"/>
</dbReference>
<evidence type="ECO:0000256" key="6">
    <source>
        <dbReference type="PROSITE-ProRule" id="PRU00175"/>
    </source>
</evidence>
<evidence type="ECO:0000313" key="10">
    <source>
        <dbReference type="EMBL" id="KAJ7783189.1"/>
    </source>
</evidence>
<keyword evidence="3 6" id="KW-0863">Zinc-finger</keyword>
<dbReference type="Proteomes" id="UP001215598">
    <property type="component" value="Unassembled WGS sequence"/>
</dbReference>